<keyword evidence="9 10" id="KW-0472">Membrane</keyword>
<dbReference type="InterPro" id="IPR007812">
    <property type="entry name" value="T2SS_protein-GspL"/>
</dbReference>
<dbReference type="InterPro" id="IPR025691">
    <property type="entry name" value="GspL_pp_dom"/>
</dbReference>
<dbReference type="RefSeq" id="WP_226954796.1">
    <property type="nucleotide sequence ID" value="NZ_JACDXW010000005.1"/>
</dbReference>
<sequence length="342" mass="37233">MKKKHIRLALPPLAGLTEHSEVSYVVVDRDGGVLRSGTLPLAELGVERASGPVWVILAPGDAVAASVQLPPLTGRQLEAAVANSVEPMTLSEVADLCIGFGPRSPDGKVPVAWAGRRAIASLWQRLGQMGLDVGGIVPHELVIPQDDPHPTHILRLPVGPRWLGPLPSWSLARDDVRPAAQLRHWRKPLLWLVAAAVLWGVGLQIHAWQLKQETRALRTQIDRSVRQAFPNIPVIIDPVRQAQQQRDSLRLAQGVARDDDFIPMAAAAARVMPFTDKQVRAMLFEDGQLTLTLAEGFEAPANAAAMQQAASVESLLIEKDAVSSQVWHVRRADSVLNGERKP</sequence>
<evidence type="ECO:0008006" key="15">
    <source>
        <dbReference type="Google" id="ProtNLM"/>
    </source>
</evidence>
<keyword evidence="6 10" id="KW-0812">Transmembrane</keyword>
<dbReference type="NCBIfam" id="TIGR01709">
    <property type="entry name" value="typeII_sec_gspL"/>
    <property type="match status" value="1"/>
</dbReference>
<dbReference type="SUPFAM" id="SSF53067">
    <property type="entry name" value="Actin-like ATPase domain"/>
    <property type="match status" value="1"/>
</dbReference>
<comment type="caution">
    <text evidence="13">The sequence shown here is derived from an EMBL/GenBank/DDBJ whole genome shotgun (WGS) entry which is preliminary data.</text>
</comment>
<proteinExistence type="inferred from homology"/>
<evidence type="ECO:0000256" key="9">
    <source>
        <dbReference type="ARBA" id="ARBA00023136"/>
    </source>
</evidence>
<keyword evidence="14" id="KW-1185">Reference proteome</keyword>
<dbReference type="InterPro" id="IPR024230">
    <property type="entry name" value="GspL_cyto_dom"/>
</dbReference>
<evidence type="ECO:0000259" key="11">
    <source>
        <dbReference type="Pfam" id="PF05134"/>
    </source>
</evidence>
<keyword evidence="4" id="KW-1003">Cell membrane</keyword>
<keyword evidence="8 10" id="KW-1133">Transmembrane helix</keyword>
<evidence type="ECO:0000256" key="10">
    <source>
        <dbReference type="SAM" id="Phobius"/>
    </source>
</evidence>
<evidence type="ECO:0000256" key="6">
    <source>
        <dbReference type="ARBA" id="ARBA00022692"/>
    </source>
</evidence>
<evidence type="ECO:0000256" key="8">
    <source>
        <dbReference type="ARBA" id="ARBA00022989"/>
    </source>
</evidence>
<feature type="transmembrane region" description="Helical" evidence="10">
    <location>
        <begin position="189"/>
        <end position="208"/>
    </location>
</feature>
<evidence type="ECO:0000313" key="14">
    <source>
        <dbReference type="Proteomes" id="UP000776983"/>
    </source>
</evidence>
<dbReference type="Pfam" id="PF12693">
    <property type="entry name" value="GspL_C"/>
    <property type="match status" value="1"/>
</dbReference>
<dbReference type="Gene3D" id="3.30.420.380">
    <property type="match status" value="1"/>
</dbReference>
<evidence type="ECO:0000313" key="13">
    <source>
        <dbReference type="EMBL" id="MCB5364384.1"/>
    </source>
</evidence>
<dbReference type="Pfam" id="PF05134">
    <property type="entry name" value="T2SSL"/>
    <property type="match status" value="1"/>
</dbReference>
<feature type="domain" description="GspL periplasmic" evidence="12">
    <location>
        <begin position="181"/>
        <end position="323"/>
    </location>
</feature>
<evidence type="ECO:0000256" key="4">
    <source>
        <dbReference type="ARBA" id="ARBA00022475"/>
    </source>
</evidence>
<evidence type="ECO:0000259" key="12">
    <source>
        <dbReference type="Pfam" id="PF12693"/>
    </source>
</evidence>
<comment type="similarity">
    <text evidence="2">Belongs to the GSP L family.</text>
</comment>
<evidence type="ECO:0000256" key="5">
    <source>
        <dbReference type="ARBA" id="ARBA00022519"/>
    </source>
</evidence>
<keyword evidence="7" id="KW-0653">Protein transport</keyword>
<evidence type="ECO:0000256" key="2">
    <source>
        <dbReference type="ARBA" id="ARBA00005318"/>
    </source>
</evidence>
<comment type="subcellular location">
    <subcellularLocation>
        <location evidence="1">Cell inner membrane</location>
        <topology evidence="1">Single-pass membrane protein</topology>
    </subcellularLocation>
</comment>
<protein>
    <recommendedName>
        <fullName evidence="15">General secretion pathway protein GspL</fullName>
    </recommendedName>
</protein>
<organism evidence="13 14">
    <name type="scientific">Mesopusillimonas faecipullorum</name>
    <dbReference type="NCBI Taxonomy" id="2755040"/>
    <lineage>
        <taxon>Bacteria</taxon>
        <taxon>Pseudomonadati</taxon>
        <taxon>Pseudomonadota</taxon>
        <taxon>Betaproteobacteria</taxon>
        <taxon>Burkholderiales</taxon>
        <taxon>Alcaligenaceae</taxon>
        <taxon>Mesopusillimonas</taxon>
    </lineage>
</organism>
<evidence type="ECO:0000256" key="3">
    <source>
        <dbReference type="ARBA" id="ARBA00022448"/>
    </source>
</evidence>
<evidence type="ECO:0000256" key="7">
    <source>
        <dbReference type="ARBA" id="ARBA00022927"/>
    </source>
</evidence>
<name>A0ABS8CF03_9BURK</name>
<accession>A0ABS8CF03</accession>
<gene>
    <name evidence="13" type="ORF">H0484_11555</name>
</gene>
<keyword evidence="3" id="KW-0813">Transport</keyword>
<reference evidence="13 14" key="1">
    <citation type="submission" date="2020-07" db="EMBL/GenBank/DDBJ databases">
        <title>Pusillimonas sp. nov., isolated from poultry manure in Taiwan.</title>
        <authorList>
            <person name="Lin S.-Y."/>
            <person name="Tang Y.-S."/>
            <person name="Young C.-C."/>
        </authorList>
    </citation>
    <scope>NUCLEOTIDE SEQUENCE [LARGE SCALE GENOMIC DNA]</scope>
    <source>
        <strain evidence="13 14">CC-YST705</strain>
    </source>
</reference>
<feature type="domain" description="GspL cytoplasmic actin-ATPase-like" evidence="11">
    <location>
        <begin position="17"/>
        <end position="147"/>
    </location>
</feature>
<dbReference type="EMBL" id="JACDXW010000005">
    <property type="protein sequence ID" value="MCB5364384.1"/>
    <property type="molecule type" value="Genomic_DNA"/>
</dbReference>
<evidence type="ECO:0000256" key="1">
    <source>
        <dbReference type="ARBA" id="ARBA00004377"/>
    </source>
</evidence>
<dbReference type="InterPro" id="IPR043129">
    <property type="entry name" value="ATPase_NBD"/>
</dbReference>
<keyword evidence="5" id="KW-0997">Cell inner membrane</keyword>
<dbReference type="Proteomes" id="UP000776983">
    <property type="component" value="Unassembled WGS sequence"/>
</dbReference>